<gene>
    <name evidence="6" type="ORF">EJB05_02434</name>
</gene>
<dbReference type="Proteomes" id="UP000324897">
    <property type="component" value="Chromosome 6"/>
</dbReference>
<evidence type="ECO:0000313" key="6">
    <source>
        <dbReference type="EMBL" id="TVU51030.1"/>
    </source>
</evidence>
<evidence type="ECO:0000256" key="5">
    <source>
        <dbReference type="SAM" id="MobiDB-lite"/>
    </source>
</evidence>
<feature type="region of interest" description="Disordered" evidence="5">
    <location>
        <begin position="1"/>
        <end position="22"/>
    </location>
</feature>
<keyword evidence="4" id="KW-0067">ATP-binding</keyword>
<evidence type="ECO:0000256" key="2">
    <source>
        <dbReference type="ARBA" id="ARBA00022741"/>
    </source>
</evidence>
<evidence type="ECO:0000256" key="3">
    <source>
        <dbReference type="ARBA" id="ARBA00022777"/>
    </source>
</evidence>
<dbReference type="AlphaFoldDB" id="A0A5J9WUM8"/>
<keyword evidence="7" id="KW-1185">Reference proteome</keyword>
<dbReference type="PANTHER" id="PTHR47973">
    <property type="entry name" value="CYSTEINE-RICH RECEPTOR-LIKE PROTEIN KINASE 3"/>
    <property type="match status" value="1"/>
</dbReference>
<keyword evidence="2" id="KW-0547">Nucleotide-binding</keyword>
<feature type="non-terminal residue" evidence="6">
    <location>
        <position position="1"/>
    </location>
</feature>
<feature type="compositionally biased region" description="Basic and acidic residues" evidence="5">
    <location>
        <begin position="1"/>
        <end position="13"/>
    </location>
</feature>
<dbReference type="GO" id="GO:0016301">
    <property type="term" value="F:kinase activity"/>
    <property type="evidence" value="ECO:0007669"/>
    <property type="project" value="UniProtKB-KW"/>
</dbReference>
<comment type="caution">
    <text evidence="6">The sequence shown here is derived from an EMBL/GenBank/DDBJ whole genome shotgun (WGS) entry which is preliminary data.</text>
</comment>
<dbReference type="Gene3D" id="1.10.510.10">
    <property type="entry name" value="Transferase(Phosphotransferase) domain 1"/>
    <property type="match status" value="1"/>
</dbReference>
<reference evidence="6 7" key="1">
    <citation type="journal article" date="2019" name="Sci. Rep.">
        <title>A high-quality genome of Eragrostis curvula grass provides insights into Poaceae evolution and supports new strategies to enhance forage quality.</title>
        <authorList>
            <person name="Carballo J."/>
            <person name="Santos B.A.C.M."/>
            <person name="Zappacosta D."/>
            <person name="Garbus I."/>
            <person name="Selva J.P."/>
            <person name="Gallo C.A."/>
            <person name="Diaz A."/>
            <person name="Albertini E."/>
            <person name="Caccamo M."/>
            <person name="Echenique V."/>
        </authorList>
    </citation>
    <scope>NUCLEOTIDE SEQUENCE [LARGE SCALE GENOMIC DNA]</scope>
    <source>
        <strain evidence="7">cv. Victoria</strain>
        <tissue evidence="6">Leaf</tissue>
    </source>
</reference>
<dbReference type="Gramene" id="TVU51030">
    <property type="protein sequence ID" value="TVU51030"/>
    <property type="gene ID" value="EJB05_02434"/>
</dbReference>
<keyword evidence="1" id="KW-0808">Transferase</keyword>
<name>A0A5J9WUM8_9POAL</name>
<evidence type="ECO:0000313" key="7">
    <source>
        <dbReference type="Proteomes" id="UP000324897"/>
    </source>
</evidence>
<dbReference type="InterPro" id="IPR011009">
    <property type="entry name" value="Kinase-like_dom_sf"/>
</dbReference>
<evidence type="ECO:0008006" key="8">
    <source>
        <dbReference type="Google" id="ProtNLM"/>
    </source>
</evidence>
<organism evidence="6 7">
    <name type="scientific">Eragrostis curvula</name>
    <name type="common">weeping love grass</name>
    <dbReference type="NCBI Taxonomy" id="38414"/>
    <lineage>
        <taxon>Eukaryota</taxon>
        <taxon>Viridiplantae</taxon>
        <taxon>Streptophyta</taxon>
        <taxon>Embryophyta</taxon>
        <taxon>Tracheophyta</taxon>
        <taxon>Spermatophyta</taxon>
        <taxon>Magnoliopsida</taxon>
        <taxon>Liliopsida</taxon>
        <taxon>Poales</taxon>
        <taxon>Poaceae</taxon>
        <taxon>PACMAD clade</taxon>
        <taxon>Chloridoideae</taxon>
        <taxon>Eragrostideae</taxon>
        <taxon>Eragrostidinae</taxon>
        <taxon>Eragrostis</taxon>
    </lineage>
</organism>
<keyword evidence="3" id="KW-0418">Kinase</keyword>
<dbReference type="InterPro" id="IPR052059">
    <property type="entry name" value="CR_Ser/Thr_kinase"/>
</dbReference>
<dbReference type="EMBL" id="RWGY01000002">
    <property type="protein sequence ID" value="TVU51030.1"/>
    <property type="molecule type" value="Genomic_DNA"/>
</dbReference>
<evidence type="ECO:0000256" key="1">
    <source>
        <dbReference type="ARBA" id="ARBA00022679"/>
    </source>
</evidence>
<accession>A0A5J9WUM8</accession>
<proteinExistence type="predicted"/>
<dbReference type="GO" id="GO:0005524">
    <property type="term" value="F:ATP binding"/>
    <property type="evidence" value="ECO:0007669"/>
    <property type="project" value="UniProtKB-KW"/>
</dbReference>
<dbReference type="SUPFAM" id="SSF56112">
    <property type="entry name" value="Protein kinase-like (PK-like)"/>
    <property type="match status" value="1"/>
</dbReference>
<evidence type="ECO:0000256" key="4">
    <source>
        <dbReference type="ARBA" id="ARBA00022840"/>
    </source>
</evidence>
<dbReference type="OrthoDB" id="695280at2759"/>
<sequence length="219" mass="25092">MGRREEEGADGRRKSGGGGGRKKLIAPYLAQAWGGLAVGPKSSRWLRPYRLRPIRKLREEQKRGFMSPEFWEKGQWSRQYDVYSFGKLILMIIIEQEQYSATTDHGDIVQYVWDHWSAGTLNQILQNFAGEEREQAHTCVHIALLCLQRDRKLRPAMGRVGRVLDCLNFDVMLEKPHSPGSVKYTRPNIPSWNVSLLSQIQMIHPTTQDEGTSGVEEIK</sequence>
<protein>
    <recommendedName>
        <fullName evidence="8">Serine-threonine/tyrosine-protein kinase catalytic domain-containing protein</fullName>
    </recommendedName>
</protein>